<dbReference type="InterPro" id="IPR029069">
    <property type="entry name" value="HotDog_dom_sf"/>
</dbReference>
<dbReference type="PANTHER" id="PTHR31793:SF2">
    <property type="entry name" value="BLR1345 PROTEIN"/>
    <property type="match status" value="1"/>
</dbReference>
<organism evidence="1 2">
    <name type="scientific">Nonomuraea indica</name>
    <dbReference type="NCBI Taxonomy" id="1581193"/>
    <lineage>
        <taxon>Bacteria</taxon>
        <taxon>Bacillati</taxon>
        <taxon>Actinomycetota</taxon>
        <taxon>Actinomycetes</taxon>
        <taxon>Streptosporangiales</taxon>
        <taxon>Streptosporangiaceae</taxon>
        <taxon>Nonomuraea</taxon>
    </lineage>
</organism>
<accession>A0ABW8A9E0</accession>
<dbReference type="RefSeq" id="WP_397022574.1">
    <property type="nucleotide sequence ID" value="NZ_JBITMB010000005.1"/>
</dbReference>
<keyword evidence="2" id="KW-1185">Reference proteome</keyword>
<dbReference type="Gene3D" id="3.10.129.10">
    <property type="entry name" value="Hotdog Thioesterase"/>
    <property type="match status" value="1"/>
</dbReference>
<proteinExistence type="predicted"/>
<dbReference type="EMBL" id="JBITMB010000005">
    <property type="protein sequence ID" value="MFI7442642.1"/>
    <property type="molecule type" value="Genomic_DNA"/>
</dbReference>
<evidence type="ECO:0000313" key="1">
    <source>
        <dbReference type="EMBL" id="MFI7442642.1"/>
    </source>
</evidence>
<protein>
    <submittedName>
        <fullName evidence="1">Thioesterase family protein</fullName>
    </submittedName>
</protein>
<reference evidence="1 2" key="1">
    <citation type="submission" date="2024-10" db="EMBL/GenBank/DDBJ databases">
        <title>The Natural Products Discovery Center: Release of the First 8490 Sequenced Strains for Exploring Actinobacteria Biosynthetic Diversity.</title>
        <authorList>
            <person name="Kalkreuter E."/>
            <person name="Kautsar S.A."/>
            <person name="Yang D."/>
            <person name="Bader C.D."/>
            <person name="Teijaro C.N."/>
            <person name="Fluegel L."/>
            <person name="Davis C.M."/>
            <person name="Simpson J.R."/>
            <person name="Lauterbach L."/>
            <person name="Steele A.D."/>
            <person name="Gui C."/>
            <person name="Meng S."/>
            <person name="Li G."/>
            <person name="Viehrig K."/>
            <person name="Ye F."/>
            <person name="Su P."/>
            <person name="Kiefer A.F."/>
            <person name="Nichols A."/>
            <person name="Cepeda A.J."/>
            <person name="Yan W."/>
            <person name="Fan B."/>
            <person name="Jiang Y."/>
            <person name="Adhikari A."/>
            <person name="Zheng C.-J."/>
            <person name="Schuster L."/>
            <person name="Cowan T.M."/>
            <person name="Smanski M.J."/>
            <person name="Chevrette M.G."/>
            <person name="De Carvalho L.P.S."/>
            <person name="Shen B."/>
        </authorList>
    </citation>
    <scope>NUCLEOTIDE SEQUENCE [LARGE SCALE GENOMIC DNA]</scope>
    <source>
        <strain evidence="1 2">NPDC049503</strain>
    </source>
</reference>
<dbReference type="Proteomes" id="UP001612928">
    <property type="component" value="Unassembled WGS sequence"/>
</dbReference>
<dbReference type="PANTHER" id="PTHR31793">
    <property type="entry name" value="4-HYDROXYBENZOYL-COA THIOESTERASE FAMILY MEMBER"/>
    <property type="match status" value="1"/>
</dbReference>
<evidence type="ECO:0000313" key="2">
    <source>
        <dbReference type="Proteomes" id="UP001612928"/>
    </source>
</evidence>
<dbReference type="InterPro" id="IPR050563">
    <property type="entry name" value="4-hydroxybenzoyl-CoA_TE"/>
</dbReference>
<dbReference type="CDD" id="cd00586">
    <property type="entry name" value="4HBT"/>
    <property type="match status" value="1"/>
</dbReference>
<dbReference type="SUPFAM" id="SSF54637">
    <property type="entry name" value="Thioesterase/thiol ester dehydrase-isomerase"/>
    <property type="match status" value="1"/>
</dbReference>
<name>A0ABW8A9E0_9ACTN</name>
<sequence>MSGAPSGAHPIPPLHRSVRDEWIDANGHLSEAYYVLVFGEATEHAMAQVGMTSAYRTETGCSLFTVEAHLRYLDQVLPGERLEVRTMVIGADGKRLLLWHEMAAGGRLRATAEVLGVHVDIPSGTSRPFPDGVRAAARARLRPVPPAAGRVGRR</sequence>
<gene>
    <name evidence="1" type="ORF">ACIBP5_21960</name>
</gene>
<comment type="caution">
    <text evidence="1">The sequence shown here is derived from an EMBL/GenBank/DDBJ whole genome shotgun (WGS) entry which is preliminary data.</text>
</comment>
<dbReference type="Pfam" id="PF13279">
    <property type="entry name" value="4HBT_2"/>
    <property type="match status" value="1"/>
</dbReference>